<comment type="caution">
    <text evidence="2">The sequence shown here is derived from an EMBL/GenBank/DDBJ whole genome shotgun (WGS) entry which is preliminary data.</text>
</comment>
<name>A0ABP6X0E5_9PSEU</name>
<dbReference type="EMBL" id="BAAAZN010000010">
    <property type="protein sequence ID" value="GAA3559418.1"/>
    <property type="molecule type" value="Genomic_DNA"/>
</dbReference>
<evidence type="ECO:0000313" key="2">
    <source>
        <dbReference type="EMBL" id="GAA3559418.1"/>
    </source>
</evidence>
<evidence type="ECO:0000313" key="3">
    <source>
        <dbReference type="Proteomes" id="UP001500689"/>
    </source>
</evidence>
<dbReference type="Proteomes" id="UP001500689">
    <property type="component" value="Unassembled WGS sequence"/>
</dbReference>
<feature type="region of interest" description="Disordered" evidence="1">
    <location>
        <begin position="1"/>
        <end position="50"/>
    </location>
</feature>
<proteinExistence type="predicted"/>
<protein>
    <submittedName>
        <fullName evidence="2">Uncharacterized protein</fullName>
    </submittedName>
</protein>
<gene>
    <name evidence="2" type="ORF">GCM10022222_48980</name>
</gene>
<accession>A0ABP6X0E5</accession>
<evidence type="ECO:0000256" key="1">
    <source>
        <dbReference type="SAM" id="MobiDB-lite"/>
    </source>
</evidence>
<organism evidence="2 3">
    <name type="scientific">Amycolatopsis ultiminotia</name>
    <dbReference type="NCBI Taxonomy" id="543629"/>
    <lineage>
        <taxon>Bacteria</taxon>
        <taxon>Bacillati</taxon>
        <taxon>Actinomycetota</taxon>
        <taxon>Actinomycetes</taxon>
        <taxon>Pseudonocardiales</taxon>
        <taxon>Pseudonocardiaceae</taxon>
        <taxon>Amycolatopsis</taxon>
    </lineage>
</organism>
<reference evidence="3" key="1">
    <citation type="journal article" date="2019" name="Int. J. Syst. Evol. Microbiol.">
        <title>The Global Catalogue of Microorganisms (GCM) 10K type strain sequencing project: providing services to taxonomists for standard genome sequencing and annotation.</title>
        <authorList>
            <consortium name="The Broad Institute Genomics Platform"/>
            <consortium name="The Broad Institute Genome Sequencing Center for Infectious Disease"/>
            <person name="Wu L."/>
            <person name="Ma J."/>
        </authorList>
    </citation>
    <scope>NUCLEOTIDE SEQUENCE [LARGE SCALE GENOMIC DNA]</scope>
    <source>
        <strain evidence="3">JCM 16898</strain>
    </source>
</reference>
<keyword evidence="3" id="KW-1185">Reference proteome</keyword>
<sequence>MRAWRAGVSSALVPGRGDRVPHKGGIRGASSCRARHPGIEDENDEEPGATPDVAHRLLACARTIPRRPALPALRTKAPTHLPEGAGCCAVVSTIMATTHEFKAIHSQGRRRPGFVAPIRRKSLQCYLIEIYCPVSGFAETVEHRRRGR</sequence>